<proteinExistence type="predicted"/>
<gene>
    <name evidence="2" type="ORF">SDC9_81997</name>
</gene>
<comment type="caution">
    <text evidence="2">The sequence shown here is derived from an EMBL/GenBank/DDBJ whole genome shotgun (WGS) entry which is preliminary data.</text>
</comment>
<reference evidence="2" key="1">
    <citation type="submission" date="2019-08" db="EMBL/GenBank/DDBJ databases">
        <authorList>
            <person name="Kucharzyk K."/>
            <person name="Murdoch R.W."/>
            <person name="Higgins S."/>
            <person name="Loffler F."/>
        </authorList>
    </citation>
    <scope>NUCLEOTIDE SEQUENCE</scope>
</reference>
<accession>A0A644Z3B8</accession>
<keyword evidence="1" id="KW-1133">Transmembrane helix</keyword>
<organism evidence="2">
    <name type="scientific">bioreactor metagenome</name>
    <dbReference type="NCBI Taxonomy" id="1076179"/>
    <lineage>
        <taxon>unclassified sequences</taxon>
        <taxon>metagenomes</taxon>
        <taxon>ecological metagenomes</taxon>
    </lineage>
</organism>
<evidence type="ECO:0000313" key="2">
    <source>
        <dbReference type="EMBL" id="MPM35405.1"/>
    </source>
</evidence>
<feature type="transmembrane region" description="Helical" evidence="1">
    <location>
        <begin position="12"/>
        <end position="33"/>
    </location>
</feature>
<sequence>MISWLRMNIDIIEITGVWVGSIGTVAAICFAFWQLKTDRDRQHGIEEKKQANLIAAWEDEEEKEVPQSHTSIQSPMGRNKIVTRDLPIEKLFIKKTGIYIINQSELPIYDVILCVSIQYESPSLEEMLKYIDEIHTPTNLAEYYEYFEYIIPGKHNKTFKDYEPICSMNTKAHIYIFFTDINGNEWCRSSRGKLYSAPNYLSNVIMPR</sequence>
<name>A0A644Z3B8_9ZZZZ</name>
<evidence type="ECO:0000256" key="1">
    <source>
        <dbReference type="SAM" id="Phobius"/>
    </source>
</evidence>
<dbReference type="AlphaFoldDB" id="A0A644Z3B8"/>
<keyword evidence="1" id="KW-0472">Membrane</keyword>
<protein>
    <submittedName>
        <fullName evidence="2">Uncharacterized protein</fullName>
    </submittedName>
</protein>
<dbReference type="EMBL" id="VSSQ01007276">
    <property type="protein sequence ID" value="MPM35405.1"/>
    <property type="molecule type" value="Genomic_DNA"/>
</dbReference>
<keyword evidence="1" id="KW-0812">Transmembrane</keyword>